<dbReference type="Gene3D" id="1.10.8.60">
    <property type="match status" value="1"/>
</dbReference>
<dbReference type="FunFam" id="3.40.50.2300:FF:000018">
    <property type="entry name" value="DNA-binding transcriptional regulator NtrC"/>
    <property type="match status" value="1"/>
</dbReference>
<keyword evidence="4 11" id="KW-0597">Phosphoprotein</keyword>
<dbReference type="SMART" id="SM00448">
    <property type="entry name" value="REC"/>
    <property type="match status" value="1"/>
</dbReference>
<dbReference type="SUPFAM" id="SSF52172">
    <property type="entry name" value="CheY-like"/>
    <property type="match status" value="1"/>
</dbReference>
<feature type="modified residue" description="4-aspartylphosphate" evidence="11">
    <location>
        <position position="54"/>
    </location>
</feature>
<sequence length="449" mass="48637">MSGARVLLVDDEPDLRTSTAQALDLEGFAVQELAEAGRVLDLVSFGFPGVVVTDIRMPGMDGLTLMNRIHEIDRDIPVILVTGHGDVQLAVRAMRDGAYDFVEKPFSASQLAEIVARAADYRRLVVENRVLRAAAGQADDLEARLVGRSTAMIDLRRRIRTIGPSEADVLVIGETGTGKDLVARALHDLSPRAQRPFVAIDCAALPPALIESELFGHEAGAFAGALRPRVGKLEHARGGTVLLDDIASMPIETQGTLLHVIERREITRLGSNEAVPLDLRFMATSRMPLEEEVAAGRFRADLLYRLNVVTLTVPPLAARPEDVAPLFLRLVAEAAQRHRVEPPAPPPALVAAVAARDWPGNVRELRNAADRYALGLGIAEMPGEAEPPSRLAARVAAFEKREIEAALAAHKGAIRPVYEALGLSRKTLWEKMQKHGIDKTAFGAADEDE</sequence>
<dbReference type="InterPro" id="IPR003593">
    <property type="entry name" value="AAA+_ATPase"/>
</dbReference>
<gene>
    <name evidence="14" type="ORF">EV216_10215</name>
</gene>
<evidence type="ECO:0000256" key="11">
    <source>
        <dbReference type="PROSITE-ProRule" id="PRU00169"/>
    </source>
</evidence>
<dbReference type="SUPFAM" id="SSF46689">
    <property type="entry name" value="Homeodomain-like"/>
    <property type="match status" value="1"/>
</dbReference>
<dbReference type="Pfam" id="PF25601">
    <property type="entry name" value="AAA_lid_14"/>
    <property type="match status" value="1"/>
</dbReference>
<dbReference type="Pfam" id="PF02954">
    <property type="entry name" value="HTH_8"/>
    <property type="match status" value="1"/>
</dbReference>
<dbReference type="Gene3D" id="1.10.10.60">
    <property type="entry name" value="Homeodomain-like"/>
    <property type="match status" value="1"/>
</dbReference>
<dbReference type="OrthoDB" id="9802388at2"/>
<dbReference type="EMBL" id="SLVM01000002">
    <property type="protein sequence ID" value="TCM87464.1"/>
    <property type="molecule type" value="Genomic_DNA"/>
</dbReference>
<dbReference type="CDD" id="cd00009">
    <property type="entry name" value="AAA"/>
    <property type="match status" value="1"/>
</dbReference>
<proteinExistence type="predicted"/>
<evidence type="ECO:0000256" key="2">
    <source>
        <dbReference type="ARBA" id="ARBA00011135"/>
    </source>
</evidence>
<evidence type="ECO:0000256" key="6">
    <source>
        <dbReference type="ARBA" id="ARBA00022840"/>
    </source>
</evidence>
<accession>A0A4V6NJT5</accession>
<evidence type="ECO:0000259" key="12">
    <source>
        <dbReference type="PROSITE" id="PS50045"/>
    </source>
</evidence>
<evidence type="ECO:0000256" key="1">
    <source>
        <dbReference type="ARBA" id="ARBA00002167"/>
    </source>
</evidence>
<dbReference type="PROSITE" id="PS50110">
    <property type="entry name" value="RESPONSE_REGULATORY"/>
    <property type="match status" value="1"/>
</dbReference>
<evidence type="ECO:0000256" key="3">
    <source>
        <dbReference type="ARBA" id="ARBA00015308"/>
    </source>
</evidence>
<dbReference type="InterPro" id="IPR001789">
    <property type="entry name" value="Sig_transdc_resp-reg_receiver"/>
</dbReference>
<organism evidence="14 15">
    <name type="scientific">Rhodovulum steppense</name>
    <dbReference type="NCBI Taxonomy" id="540251"/>
    <lineage>
        <taxon>Bacteria</taxon>
        <taxon>Pseudomonadati</taxon>
        <taxon>Pseudomonadota</taxon>
        <taxon>Alphaproteobacteria</taxon>
        <taxon>Rhodobacterales</taxon>
        <taxon>Paracoccaceae</taxon>
        <taxon>Rhodovulum</taxon>
    </lineage>
</organism>
<keyword evidence="10" id="KW-0804">Transcription</keyword>
<feature type="domain" description="Response regulatory" evidence="13">
    <location>
        <begin position="5"/>
        <end position="119"/>
    </location>
</feature>
<dbReference type="PROSITE" id="PS50045">
    <property type="entry name" value="SIGMA54_INTERACT_4"/>
    <property type="match status" value="1"/>
</dbReference>
<dbReference type="InterPro" id="IPR011006">
    <property type="entry name" value="CheY-like_superfamily"/>
</dbReference>
<dbReference type="InterPro" id="IPR002197">
    <property type="entry name" value="HTH_Fis"/>
</dbReference>
<dbReference type="GO" id="GO:0043565">
    <property type="term" value="F:sequence-specific DNA binding"/>
    <property type="evidence" value="ECO:0007669"/>
    <property type="project" value="InterPro"/>
</dbReference>
<dbReference type="InterPro" id="IPR025662">
    <property type="entry name" value="Sigma_54_int_dom_ATP-bd_1"/>
</dbReference>
<evidence type="ECO:0000256" key="7">
    <source>
        <dbReference type="ARBA" id="ARBA00023012"/>
    </source>
</evidence>
<dbReference type="Gene3D" id="3.40.50.2300">
    <property type="match status" value="1"/>
</dbReference>
<evidence type="ECO:0000256" key="9">
    <source>
        <dbReference type="ARBA" id="ARBA00023159"/>
    </source>
</evidence>
<dbReference type="GO" id="GO:0000160">
    <property type="term" value="P:phosphorelay signal transduction system"/>
    <property type="evidence" value="ECO:0007669"/>
    <property type="project" value="UniProtKB-KW"/>
</dbReference>
<dbReference type="PROSITE" id="PS00675">
    <property type="entry name" value="SIGMA54_INTERACT_1"/>
    <property type="match status" value="1"/>
</dbReference>
<dbReference type="InterPro" id="IPR027417">
    <property type="entry name" value="P-loop_NTPase"/>
</dbReference>
<comment type="subunit">
    <text evidence="2">Interacts with sigma-54.</text>
</comment>
<comment type="caution">
    <text evidence="14">The sequence shown here is derived from an EMBL/GenBank/DDBJ whole genome shotgun (WGS) entry which is preliminary data.</text>
</comment>
<dbReference type="AlphaFoldDB" id="A0A4V6NJT5"/>
<dbReference type="InterPro" id="IPR058031">
    <property type="entry name" value="AAA_lid_NorR"/>
</dbReference>
<evidence type="ECO:0000256" key="5">
    <source>
        <dbReference type="ARBA" id="ARBA00022741"/>
    </source>
</evidence>
<evidence type="ECO:0000313" key="15">
    <source>
        <dbReference type="Proteomes" id="UP000295277"/>
    </source>
</evidence>
<evidence type="ECO:0000259" key="13">
    <source>
        <dbReference type="PROSITE" id="PS50110"/>
    </source>
</evidence>
<dbReference type="SMART" id="SM00382">
    <property type="entry name" value="AAA"/>
    <property type="match status" value="1"/>
</dbReference>
<dbReference type="CDD" id="cd17549">
    <property type="entry name" value="REC_DctD-like"/>
    <property type="match status" value="1"/>
</dbReference>
<dbReference type="Pfam" id="PF00158">
    <property type="entry name" value="Sigma54_activat"/>
    <property type="match status" value="1"/>
</dbReference>
<dbReference type="GO" id="GO:0006355">
    <property type="term" value="P:regulation of DNA-templated transcription"/>
    <property type="evidence" value="ECO:0007669"/>
    <property type="project" value="InterPro"/>
</dbReference>
<feature type="domain" description="Sigma-54 factor interaction" evidence="12">
    <location>
        <begin position="145"/>
        <end position="374"/>
    </location>
</feature>
<dbReference type="InterPro" id="IPR002078">
    <property type="entry name" value="Sigma_54_int"/>
</dbReference>
<dbReference type="PANTHER" id="PTHR32071:SF57">
    <property type="entry name" value="C4-DICARBOXYLATE TRANSPORT TRANSCRIPTIONAL REGULATORY PROTEIN DCTD"/>
    <property type="match status" value="1"/>
</dbReference>
<dbReference type="Proteomes" id="UP000295277">
    <property type="component" value="Unassembled WGS sequence"/>
</dbReference>
<dbReference type="PANTHER" id="PTHR32071">
    <property type="entry name" value="TRANSCRIPTIONAL REGULATORY PROTEIN"/>
    <property type="match status" value="1"/>
</dbReference>
<dbReference type="GO" id="GO:0005524">
    <property type="term" value="F:ATP binding"/>
    <property type="evidence" value="ECO:0007669"/>
    <property type="project" value="UniProtKB-KW"/>
</dbReference>
<dbReference type="PROSITE" id="PS00688">
    <property type="entry name" value="SIGMA54_INTERACT_3"/>
    <property type="match status" value="1"/>
</dbReference>
<dbReference type="FunFam" id="3.40.50.300:FF:000006">
    <property type="entry name" value="DNA-binding transcriptional regulator NtrC"/>
    <property type="match status" value="1"/>
</dbReference>
<keyword evidence="9" id="KW-0010">Activator</keyword>
<evidence type="ECO:0000256" key="10">
    <source>
        <dbReference type="ARBA" id="ARBA00023163"/>
    </source>
</evidence>
<keyword evidence="5" id="KW-0547">Nucleotide-binding</keyword>
<evidence type="ECO:0000256" key="4">
    <source>
        <dbReference type="ARBA" id="ARBA00022553"/>
    </source>
</evidence>
<name>A0A4V6NJT5_9RHOB</name>
<comment type="function">
    <text evidence="1">Required for activation of most nif operons, which are directly involved in nitrogen fixation.</text>
</comment>
<dbReference type="Gene3D" id="3.40.50.300">
    <property type="entry name" value="P-loop containing nucleotide triphosphate hydrolases"/>
    <property type="match status" value="1"/>
</dbReference>
<keyword evidence="15" id="KW-1185">Reference proteome</keyword>
<protein>
    <recommendedName>
        <fullName evidence="3">Nif-specific regulatory protein</fullName>
    </recommendedName>
</protein>
<reference evidence="14 15" key="1">
    <citation type="submission" date="2019-03" db="EMBL/GenBank/DDBJ databases">
        <title>Genomic Encyclopedia of Type Strains, Phase IV (KMG-IV): sequencing the most valuable type-strain genomes for metagenomic binning, comparative biology and taxonomic classification.</title>
        <authorList>
            <person name="Goeker M."/>
        </authorList>
    </citation>
    <scope>NUCLEOTIDE SEQUENCE [LARGE SCALE GENOMIC DNA]</scope>
    <source>
        <strain evidence="14 15">DSM 21153</strain>
    </source>
</reference>
<evidence type="ECO:0000313" key="14">
    <source>
        <dbReference type="EMBL" id="TCM87464.1"/>
    </source>
</evidence>
<dbReference type="InterPro" id="IPR009057">
    <property type="entry name" value="Homeodomain-like_sf"/>
</dbReference>
<evidence type="ECO:0000256" key="8">
    <source>
        <dbReference type="ARBA" id="ARBA00023015"/>
    </source>
</evidence>
<dbReference type="InterPro" id="IPR025944">
    <property type="entry name" value="Sigma_54_int_dom_CS"/>
</dbReference>
<dbReference type="Pfam" id="PF00072">
    <property type="entry name" value="Response_reg"/>
    <property type="match status" value="1"/>
</dbReference>
<keyword evidence="8" id="KW-0805">Transcription regulation</keyword>
<keyword evidence="6" id="KW-0067">ATP-binding</keyword>
<dbReference type="SUPFAM" id="SSF52540">
    <property type="entry name" value="P-loop containing nucleoside triphosphate hydrolases"/>
    <property type="match status" value="1"/>
</dbReference>
<dbReference type="RefSeq" id="WP_132693244.1">
    <property type="nucleotide sequence ID" value="NZ_SLVM01000002.1"/>
</dbReference>
<keyword evidence="7" id="KW-0902">Two-component regulatory system</keyword>